<organism evidence="1 2">
    <name type="scientific">Pyropia yezoensis</name>
    <name type="common">Susabi-nori</name>
    <name type="synonym">Porphyra yezoensis</name>
    <dbReference type="NCBI Taxonomy" id="2788"/>
    <lineage>
        <taxon>Eukaryota</taxon>
        <taxon>Rhodophyta</taxon>
        <taxon>Bangiophyceae</taxon>
        <taxon>Bangiales</taxon>
        <taxon>Bangiaceae</taxon>
        <taxon>Pyropia</taxon>
    </lineage>
</organism>
<evidence type="ECO:0000313" key="2">
    <source>
        <dbReference type="Proteomes" id="UP000798662"/>
    </source>
</evidence>
<evidence type="ECO:0000313" key="1">
    <source>
        <dbReference type="EMBL" id="KAK1866306.1"/>
    </source>
</evidence>
<sequence>MVIDAGTRDGSAAGRRRGGAPGTPASADPYERVAAFRARVGGVGAGAGAGGNARITALILVPAVVGFLGGAAALWGVSRGVPRPGLRAGGSSRLVGVDRGAATRVDSARGRAE</sequence>
<proteinExistence type="predicted"/>
<comment type="caution">
    <text evidence="1">The sequence shown here is derived from an EMBL/GenBank/DDBJ whole genome shotgun (WGS) entry which is preliminary data.</text>
</comment>
<accession>A0ACC3C8J5</accession>
<reference evidence="1" key="1">
    <citation type="submission" date="2019-11" db="EMBL/GenBank/DDBJ databases">
        <title>Nori genome reveals adaptations in red seaweeds to the harsh intertidal environment.</title>
        <authorList>
            <person name="Wang D."/>
            <person name="Mao Y."/>
        </authorList>
    </citation>
    <scope>NUCLEOTIDE SEQUENCE</scope>
    <source>
        <tissue evidence="1">Gametophyte</tissue>
    </source>
</reference>
<name>A0ACC3C8J5_PYRYE</name>
<keyword evidence="2" id="KW-1185">Reference proteome</keyword>
<gene>
    <name evidence="1" type="ORF">I4F81_008826</name>
</gene>
<dbReference type="EMBL" id="CM020619">
    <property type="protein sequence ID" value="KAK1866306.1"/>
    <property type="molecule type" value="Genomic_DNA"/>
</dbReference>
<protein>
    <submittedName>
        <fullName evidence="1">Uncharacterized protein</fullName>
    </submittedName>
</protein>
<dbReference type="Proteomes" id="UP000798662">
    <property type="component" value="Chromosome 2"/>
</dbReference>